<dbReference type="OrthoDB" id="1122369at2"/>
<reference evidence="4 9" key="3">
    <citation type="journal article" date="2020" name="Microbiome">
        <title>Single-cell genomics of uncultured bacteria reveals dietary fiber responders in the mouse gut microbiota.</title>
        <authorList>
            <person name="Chijiiwa R."/>
            <person name="Hosokawa M."/>
            <person name="Kogawa M."/>
            <person name="Nishikawa Y."/>
            <person name="Ide K."/>
            <person name="Sakanashi C."/>
            <person name="Takahashi K."/>
            <person name="Takeyama H."/>
        </authorList>
    </citation>
    <scope>NUCLEOTIDE SEQUENCE [LARGE SCALE GENOMIC DNA]</scope>
    <source>
        <strain evidence="4">IMSAGC_001</strain>
    </source>
</reference>
<dbReference type="EMBL" id="SPPV01000018">
    <property type="protein sequence ID" value="TFU49492.1"/>
    <property type="molecule type" value="Genomic_DNA"/>
</dbReference>
<dbReference type="GeneID" id="93046566"/>
<dbReference type="AlphaFoldDB" id="A0A3L8ADS6"/>
<dbReference type="RefSeq" id="WP_024987011.1">
    <property type="nucleotide sequence ID" value="NZ_BLLS01000065.1"/>
</dbReference>
<accession>A0A3L8ADS6</accession>
<reference evidence="6 8" key="2">
    <citation type="submission" date="2019-03" db="EMBL/GenBank/DDBJ databases">
        <title>Diversity of the mouse oral microbiome.</title>
        <authorList>
            <person name="Joseph S."/>
            <person name="Aduse-Opoku J."/>
            <person name="Curtis M."/>
            <person name="Wade W."/>
            <person name="Hashim A."/>
        </authorList>
    </citation>
    <scope>NUCLEOTIDE SEQUENCE [LARGE SCALE GENOMIC DNA]</scope>
    <source>
        <strain evidence="6 8">P2318</strain>
    </source>
</reference>
<evidence type="ECO:0000256" key="2">
    <source>
        <dbReference type="SAM" id="MobiDB-lite"/>
    </source>
</evidence>
<gene>
    <name evidence="5" type="ORF">D7Y07_00895</name>
    <name evidence="6" type="ORF">E4T97_09855</name>
    <name evidence="4" type="ORF">IMSAGC001_02318</name>
</gene>
<dbReference type="GO" id="GO:0003677">
    <property type="term" value="F:DNA binding"/>
    <property type="evidence" value="ECO:0007669"/>
    <property type="project" value="UniProtKB-KW"/>
</dbReference>
<evidence type="ECO:0000259" key="3">
    <source>
        <dbReference type="Pfam" id="PF18291"/>
    </source>
</evidence>
<dbReference type="Gene3D" id="4.10.520.10">
    <property type="entry name" value="IHF-like DNA-binding proteins"/>
    <property type="match status" value="1"/>
</dbReference>
<dbReference type="Pfam" id="PF18291">
    <property type="entry name" value="HU-HIG"/>
    <property type="match status" value="1"/>
</dbReference>
<feature type="region of interest" description="Disordered" evidence="2">
    <location>
        <begin position="130"/>
        <end position="162"/>
    </location>
</feature>
<evidence type="ECO:0000313" key="7">
    <source>
        <dbReference type="Proteomes" id="UP000267159"/>
    </source>
</evidence>
<evidence type="ECO:0000256" key="1">
    <source>
        <dbReference type="ARBA" id="ARBA00023125"/>
    </source>
</evidence>
<evidence type="ECO:0000313" key="6">
    <source>
        <dbReference type="EMBL" id="TFU49492.1"/>
    </source>
</evidence>
<dbReference type="SUPFAM" id="SSF47729">
    <property type="entry name" value="IHF-like DNA-binding proteins"/>
    <property type="match status" value="1"/>
</dbReference>
<dbReference type="InterPro" id="IPR010992">
    <property type="entry name" value="IHF-like_DNA-bd_dom_sf"/>
</dbReference>
<dbReference type="EMBL" id="RAZM01000001">
    <property type="protein sequence ID" value="RLT81951.1"/>
    <property type="molecule type" value="Genomic_DNA"/>
</dbReference>
<evidence type="ECO:0000313" key="9">
    <source>
        <dbReference type="Proteomes" id="UP000491181"/>
    </source>
</evidence>
<evidence type="ECO:0000313" key="4">
    <source>
        <dbReference type="EMBL" id="GFH86907.1"/>
    </source>
</evidence>
<sequence>MAIRYKKKKITLCFDKDNKVEKYVAANVLVGSINYNKLCDEVNQRTGIHRAMVDVVLKGVQDTMVSFIEEGFSVKLGEFGSFRPAINAESQNSVEDVNANTIIRRKIVFTPGSAFKEMLGSASIELFGGNVADTNGGNSGEPDAGGGSGGDSGETPDPDPAA</sequence>
<feature type="compositionally biased region" description="Gly residues" evidence="2">
    <location>
        <begin position="137"/>
        <end position="152"/>
    </location>
</feature>
<dbReference type="STRING" id="1235814.GCA_000613385_03231"/>
<dbReference type="EMBL" id="BLLS01000065">
    <property type="protein sequence ID" value="GFH86907.1"/>
    <property type="molecule type" value="Genomic_DNA"/>
</dbReference>
<organism evidence="5 7">
    <name type="scientific">Bacteroides acidifaciens</name>
    <dbReference type="NCBI Taxonomy" id="85831"/>
    <lineage>
        <taxon>Bacteria</taxon>
        <taxon>Pseudomonadati</taxon>
        <taxon>Bacteroidota</taxon>
        <taxon>Bacteroidia</taxon>
        <taxon>Bacteroidales</taxon>
        <taxon>Bacteroidaceae</taxon>
        <taxon>Bacteroides</taxon>
    </lineage>
</organism>
<evidence type="ECO:0000313" key="8">
    <source>
        <dbReference type="Proteomes" id="UP000298073"/>
    </source>
</evidence>
<name>A0A3L8ADS6_9BACE</name>
<dbReference type="Proteomes" id="UP000267159">
    <property type="component" value="Unassembled WGS sequence"/>
</dbReference>
<protein>
    <submittedName>
        <fullName evidence="5">DNA-binding protein</fullName>
    </submittedName>
</protein>
<dbReference type="Proteomes" id="UP000298073">
    <property type="component" value="Unassembled WGS sequence"/>
</dbReference>
<proteinExistence type="predicted"/>
<feature type="domain" description="HU" evidence="3">
    <location>
        <begin position="1"/>
        <end position="125"/>
    </location>
</feature>
<reference evidence="5 7" key="1">
    <citation type="submission" date="2018-09" db="EMBL/GenBank/DDBJ databases">
        <title>Murine metabolic-syndrome-specific gut microbial biobank.</title>
        <authorList>
            <person name="Liu C."/>
        </authorList>
    </citation>
    <scope>NUCLEOTIDE SEQUENCE [LARGE SCALE GENOMIC DNA]</scope>
    <source>
        <strain evidence="5 7">0.1X-D8-26</strain>
    </source>
</reference>
<dbReference type="InterPro" id="IPR041607">
    <property type="entry name" value="HU-HIG"/>
</dbReference>
<comment type="caution">
    <text evidence="5">The sequence shown here is derived from an EMBL/GenBank/DDBJ whole genome shotgun (WGS) entry which is preliminary data.</text>
</comment>
<evidence type="ECO:0000313" key="5">
    <source>
        <dbReference type="EMBL" id="RLT81951.1"/>
    </source>
</evidence>
<dbReference type="Proteomes" id="UP000491181">
    <property type="component" value="Unassembled WGS sequence"/>
</dbReference>
<keyword evidence="1 5" id="KW-0238">DNA-binding</keyword>